<dbReference type="EMBL" id="JANPWB010000010">
    <property type="protein sequence ID" value="KAJ1143577.1"/>
    <property type="molecule type" value="Genomic_DNA"/>
</dbReference>
<evidence type="ECO:0000256" key="1">
    <source>
        <dbReference type="SAM" id="MobiDB-lite"/>
    </source>
</evidence>
<keyword evidence="3" id="KW-1185">Reference proteome</keyword>
<sequence>MAEKKVWQAHRVLEEAGCLILLAGGSMLALLTRPVRSTSNRVAAAMLACSPPCTRAWDRVKAQVSSRWQVADSGEVPVMVSTSVILDLGESSMRARSQKGKYARVTGVRALDGGTELKKTESTQGKTDMGSHDGEHSTEQGKAKVGLADNKNGEKRKVWFQTCWLPSWRWKKFLPELNSFLKWKVCPDILLIHLGDNNMVVEKDLSSLRAMKQDLKEIKA</sequence>
<reference evidence="2" key="1">
    <citation type="journal article" date="2022" name="bioRxiv">
        <title>Sequencing and chromosome-scale assembly of the giantPleurodeles waltlgenome.</title>
        <authorList>
            <person name="Brown T."/>
            <person name="Elewa A."/>
            <person name="Iarovenko S."/>
            <person name="Subramanian E."/>
            <person name="Araus A.J."/>
            <person name="Petzold A."/>
            <person name="Susuki M."/>
            <person name="Suzuki K.-i.T."/>
            <person name="Hayashi T."/>
            <person name="Toyoda A."/>
            <person name="Oliveira C."/>
            <person name="Osipova E."/>
            <person name="Leigh N.D."/>
            <person name="Simon A."/>
            <person name="Yun M.H."/>
        </authorList>
    </citation>
    <scope>NUCLEOTIDE SEQUENCE</scope>
    <source>
        <strain evidence="2">20211129_DDA</strain>
        <tissue evidence="2">Liver</tissue>
    </source>
</reference>
<comment type="caution">
    <text evidence="2">The sequence shown here is derived from an EMBL/GenBank/DDBJ whole genome shotgun (WGS) entry which is preliminary data.</text>
</comment>
<evidence type="ECO:0000313" key="3">
    <source>
        <dbReference type="Proteomes" id="UP001066276"/>
    </source>
</evidence>
<organism evidence="2 3">
    <name type="scientific">Pleurodeles waltl</name>
    <name type="common">Iberian ribbed newt</name>
    <dbReference type="NCBI Taxonomy" id="8319"/>
    <lineage>
        <taxon>Eukaryota</taxon>
        <taxon>Metazoa</taxon>
        <taxon>Chordata</taxon>
        <taxon>Craniata</taxon>
        <taxon>Vertebrata</taxon>
        <taxon>Euteleostomi</taxon>
        <taxon>Amphibia</taxon>
        <taxon>Batrachia</taxon>
        <taxon>Caudata</taxon>
        <taxon>Salamandroidea</taxon>
        <taxon>Salamandridae</taxon>
        <taxon>Pleurodelinae</taxon>
        <taxon>Pleurodeles</taxon>
    </lineage>
</organism>
<accession>A0AAV7QSV1</accession>
<evidence type="ECO:0000313" key="2">
    <source>
        <dbReference type="EMBL" id="KAJ1143577.1"/>
    </source>
</evidence>
<dbReference type="AlphaFoldDB" id="A0AAV7QSV1"/>
<feature type="region of interest" description="Disordered" evidence="1">
    <location>
        <begin position="113"/>
        <end position="142"/>
    </location>
</feature>
<protein>
    <submittedName>
        <fullName evidence="2">Uncharacterized protein</fullName>
    </submittedName>
</protein>
<proteinExistence type="predicted"/>
<gene>
    <name evidence="2" type="ORF">NDU88_009884</name>
</gene>
<dbReference type="Proteomes" id="UP001066276">
    <property type="component" value="Chromosome 6"/>
</dbReference>
<name>A0AAV7QSV1_PLEWA</name>
<feature type="compositionally biased region" description="Basic and acidic residues" evidence="1">
    <location>
        <begin position="129"/>
        <end position="142"/>
    </location>
</feature>